<proteinExistence type="predicted"/>
<evidence type="ECO:0000313" key="1">
    <source>
        <dbReference type="EMBL" id="RJF72266.1"/>
    </source>
</evidence>
<dbReference type="RefSeq" id="WP_119764228.1">
    <property type="nucleotide sequence ID" value="NZ_QYUJ01000014.1"/>
</dbReference>
<organism evidence="1 2">
    <name type="scientific">Deinococcus cavernae</name>
    <dbReference type="NCBI Taxonomy" id="2320857"/>
    <lineage>
        <taxon>Bacteria</taxon>
        <taxon>Thermotogati</taxon>
        <taxon>Deinococcota</taxon>
        <taxon>Deinococci</taxon>
        <taxon>Deinococcales</taxon>
        <taxon>Deinococcaceae</taxon>
        <taxon>Deinococcus</taxon>
    </lineage>
</organism>
<comment type="caution">
    <text evidence="1">The sequence shown here is derived from an EMBL/GenBank/DDBJ whole genome shotgun (WGS) entry which is preliminary data.</text>
</comment>
<evidence type="ECO:0000313" key="2">
    <source>
        <dbReference type="Proteomes" id="UP000286287"/>
    </source>
</evidence>
<sequence>MTDDTQPQGSFREHVQRLVTEGKLTAEEAAHLLEGTDAPPAPPSNTIAQYVQAIEDGEAPGLNLNLEIEGYVLSVVQDSSVNAPTLSANREGELALTATPSGLRLKRVRHSDWSSLKAVLTLPFKPQHVKVEINGGSLSLGDIAGEMRAEVNGGNVTMSAASTLNAEVNGGNFTAGNIAGPTKMEVNGGNITVMHATTLDAEVNGGNLRWAGLLSGGTHRTEVNAGNATLTLLPGSSVRVDAEVTLGNFKAEFPTQKSGGFMEAHYTGQLGGGEALLRCEVSAGQIKLLTEPSS</sequence>
<gene>
    <name evidence="1" type="ORF">D3875_12585</name>
</gene>
<dbReference type="EMBL" id="QYUJ01000014">
    <property type="protein sequence ID" value="RJF72266.1"/>
    <property type="molecule type" value="Genomic_DNA"/>
</dbReference>
<name>A0A418V870_9DEIO</name>
<accession>A0A418V870</accession>
<protein>
    <recommendedName>
        <fullName evidence="3">Adhesin domain-containing protein</fullName>
    </recommendedName>
</protein>
<evidence type="ECO:0008006" key="3">
    <source>
        <dbReference type="Google" id="ProtNLM"/>
    </source>
</evidence>
<keyword evidence="2" id="KW-1185">Reference proteome</keyword>
<dbReference type="AlphaFoldDB" id="A0A418V870"/>
<dbReference type="OrthoDB" id="61921at2"/>
<dbReference type="Proteomes" id="UP000286287">
    <property type="component" value="Unassembled WGS sequence"/>
</dbReference>
<reference evidence="1 2" key="1">
    <citation type="submission" date="2018-09" db="EMBL/GenBank/DDBJ databases">
        <authorList>
            <person name="Zhu H."/>
        </authorList>
    </citation>
    <scope>NUCLEOTIDE SEQUENCE [LARGE SCALE GENOMIC DNA]</scope>
    <source>
        <strain evidence="1 2">K2S05-167</strain>
    </source>
</reference>